<feature type="compositionally biased region" description="Basic and acidic residues" evidence="1">
    <location>
        <begin position="46"/>
        <end position="61"/>
    </location>
</feature>
<keyword evidence="3" id="KW-1185">Reference proteome</keyword>
<feature type="compositionally biased region" description="Polar residues" evidence="1">
    <location>
        <begin position="29"/>
        <end position="40"/>
    </location>
</feature>
<reference evidence="2 3" key="1">
    <citation type="submission" date="2016-12" db="EMBL/GenBank/DDBJ databases">
        <title>The genomes of Aspergillus section Nigri reveals drivers in fungal speciation.</title>
        <authorList>
            <consortium name="DOE Joint Genome Institute"/>
            <person name="Vesth T.C."/>
            <person name="Nybo J."/>
            <person name="Theobald S."/>
            <person name="Brandl J."/>
            <person name="Frisvad J.C."/>
            <person name="Nielsen K.F."/>
            <person name="Lyhne E.K."/>
            <person name="Kogle M.E."/>
            <person name="Kuo A."/>
            <person name="Riley R."/>
            <person name="Clum A."/>
            <person name="Nolan M."/>
            <person name="Lipzen A."/>
            <person name="Salamov A."/>
            <person name="Henrissat B."/>
            <person name="Wiebenga A."/>
            <person name="De Vries R.P."/>
            <person name="Grigoriev I.V."/>
            <person name="Mortensen U.H."/>
            <person name="Andersen M.R."/>
            <person name="Baker S.E."/>
        </authorList>
    </citation>
    <scope>NUCLEOTIDE SEQUENCE [LARGE SCALE GENOMIC DNA]</scope>
    <source>
        <strain evidence="2 3">IBT 23096</strain>
    </source>
</reference>
<organism evidence="2 3">
    <name type="scientific">Aspergillus steynii IBT 23096</name>
    <dbReference type="NCBI Taxonomy" id="1392250"/>
    <lineage>
        <taxon>Eukaryota</taxon>
        <taxon>Fungi</taxon>
        <taxon>Dikarya</taxon>
        <taxon>Ascomycota</taxon>
        <taxon>Pezizomycotina</taxon>
        <taxon>Eurotiomycetes</taxon>
        <taxon>Eurotiomycetidae</taxon>
        <taxon>Eurotiales</taxon>
        <taxon>Aspergillaceae</taxon>
        <taxon>Aspergillus</taxon>
        <taxon>Aspergillus subgen. Circumdati</taxon>
    </lineage>
</organism>
<evidence type="ECO:0000313" key="2">
    <source>
        <dbReference type="EMBL" id="PLB51143.1"/>
    </source>
</evidence>
<sequence length="82" mass="8907">MATIYKTAIPSQHPTQLSLLQLPRTSKLQTSALQPQNQPIPATPASKERQLIKANENEGAGRSRQQGQNAESDTPMRLGTGK</sequence>
<feature type="compositionally biased region" description="Polar residues" evidence="1">
    <location>
        <begin position="63"/>
        <end position="72"/>
    </location>
</feature>
<proteinExistence type="predicted"/>
<dbReference type="VEuPathDB" id="FungiDB:P170DRAFT_436219"/>
<accession>A0A2I2GE49</accession>
<dbReference type="Proteomes" id="UP000234275">
    <property type="component" value="Unassembled WGS sequence"/>
</dbReference>
<feature type="region of interest" description="Disordered" evidence="1">
    <location>
        <begin position="29"/>
        <end position="82"/>
    </location>
</feature>
<gene>
    <name evidence="2" type="ORF">P170DRAFT_436219</name>
</gene>
<dbReference type="EMBL" id="MSFO01000003">
    <property type="protein sequence ID" value="PLB51143.1"/>
    <property type="molecule type" value="Genomic_DNA"/>
</dbReference>
<evidence type="ECO:0000256" key="1">
    <source>
        <dbReference type="SAM" id="MobiDB-lite"/>
    </source>
</evidence>
<dbReference type="GeneID" id="36556813"/>
<name>A0A2I2GE49_9EURO</name>
<protein>
    <submittedName>
        <fullName evidence="2">Uncharacterized protein</fullName>
    </submittedName>
</protein>
<dbReference type="AlphaFoldDB" id="A0A2I2GE49"/>
<dbReference type="RefSeq" id="XP_024706445.1">
    <property type="nucleotide sequence ID" value="XM_024849114.1"/>
</dbReference>
<comment type="caution">
    <text evidence="2">The sequence shown here is derived from an EMBL/GenBank/DDBJ whole genome shotgun (WGS) entry which is preliminary data.</text>
</comment>
<evidence type="ECO:0000313" key="3">
    <source>
        <dbReference type="Proteomes" id="UP000234275"/>
    </source>
</evidence>